<dbReference type="RefSeq" id="WP_224192453.1">
    <property type="nucleotide sequence ID" value="NZ_JAIRAU010000019.1"/>
</dbReference>
<sequence>MARVAHDVVVVGAGPNGLAAAVVLARAGLSTLVVEAGDTPGGGCRSGPLTLPGFVHDYCSAVHPLGAASPLFRELELTRHGLAWIDPPAPLAHVLADGSAVMLERRVNVTAAQFAGDALAYRDLLGPLVDRFDDLLPLLLRPLWAAREHPLLLARFGVHALRPMRALAERRFAHEPARALLAGIAAHAMVPLEAFGTTAFALVLAMAGHAVGWPLARGGSQAITDALVACLRAHGGALELGRRVAHLSELPPAHAYVLDLTPRQLLAVAGDRLPERYRRRLRGFRYGPGVFKIDWALRAPIAWRDPNCARAGTVHLSGTLADVAAATTAVHAGRLARPPFVLLAQPSLFDDTRAPAGRHVAWAYCHVPHASPVDAAAAIEAHVERFAPGFTATILARASRNAVEMERYDANYVGGDINGGLADLRQLLVRPAPRLDPYSTPAPDIFVCSSSTPPGGGVHGMCGYWCARSVLARVFA</sequence>
<dbReference type="Gene3D" id="3.50.50.60">
    <property type="entry name" value="FAD/NAD(P)-binding domain"/>
    <property type="match status" value="1"/>
</dbReference>
<evidence type="ECO:0000313" key="1">
    <source>
        <dbReference type="EMBL" id="MBZ5710683.1"/>
    </source>
</evidence>
<organism evidence="1 2">
    <name type="scientific">Nannocystis pusilla</name>
    <dbReference type="NCBI Taxonomy" id="889268"/>
    <lineage>
        <taxon>Bacteria</taxon>
        <taxon>Pseudomonadati</taxon>
        <taxon>Myxococcota</taxon>
        <taxon>Polyangia</taxon>
        <taxon>Nannocystales</taxon>
        <taxon>Nannocystaceae</taxon>
        <taxon>Nannocystis</taxon>
    </lineage>
</organism>
<reference evidence="1" key="1">
    <citation type="submission" date="2021-08" db="EMBL/GenBank/DDBJ databases">
        <authorList>
            <person name="Stevens D.C."/>
        </authorList>
    </citation>
    <scope>NUCLEOTIDE SEQUENCE</scope>
    <source>
        <strain evidence="1">DSM 53165</strain>
    </source>
</reference>
<dbReference type="EMBL" id="JAIRAU010000019">
    <property type="protein sequence ID" value="MBZ5710683.1"/>
    <property type="molecule type" value="Genomic_DNA"/>
</dbReference>
<gene>
    <name evidence="1" type="ORF">K7C98_15585</name>
</gene>
<dbReference type="SUPFAM" id="SSF51905">
    <property type="entry name" value="FAD/NAD(P)-binding domain"/>
    <property type="match status" value="1"/>
</dbReference>
<dbReference type="InterPro" id="IPR036188">
    <property type="entry name" value="FAD/NAD-bd_sf"/>
</dbReference>
<dbReference type="Pfam" id="PF13450">
    <property type="entry name" value="NAD_binding_8"/>
    <property type="match status" value="1"/>
</dbReference>
<name>A0ABS7TR34_9BACT</name>
<keyword evidence="2" id="KW-1185">Reference proteome</keyword>
<dbReference type="PANTHER" id="PTHR10668:SF105">
    <property type="entry name" value="DEHYDROGENASE-RELATED"/>
    <property type="match status" value="1"/>
</dbReference>
<protein>
    <submittedName>
        <fullName evidence="1">NAD(P)/FAD-dependent oxidoreductase</fullName>
    </submittedName>
</protein>
<proteinExistence type="predicted"/>
<evidence type="ECO:0000313" key="2">
    <source>
        <dbReference type="Proteomes" id="UP001139031"/>
    </source>
</evidence>
<dbReference type="PANTHER" id="PTHR10668">
    <property type="entry name" value="PHYTOENE DEHYDROGENASE"/>
    <property type="match status" value="1"/>
</dbReference>
<dbReference type="PRINTS" id="PR00469">
    <property type="entry name" value="PNDRDTASEII"/>
</dbReference>
<dbReference type="Proteomes" id="UP001139031">
    <property type="component" value="Unassembled WGS sequence"/>
</dbReference>
<comment type="caution">
    <text evidence="1">The sequence shown here is derived from an EMBL/GenBank/DDBJ whole genome shotgun (WGS) entry which is preliminary data.</text>
</comment>
<accession>A0ABS7TR34</accession>